<reference evidence="3" key="1">
    <citation type="submission" date="2019-06" db="EMBL/GenBank/DDBJ databases">
        <authorList>
            <person name="Broberg M."/>
        </authorList>
    </citation>
    <scope>NUCLEOTIDE SEQUENCE [LARGE SCALE GENOMIC DNA]</scope>
</reference>
<organism evidence="2 3">
    <name type="scientific">Clonostachys solani</name>
    <dbReference type="NCBI Taxonomy" id="160281"/>
    <lineage>
        <taxon>Eukaryota</taxon>
        <taxon>Fungi</taxon>
        <taxon>Dikarya</taxon>
        <taxon>Ascomycota</taxon>
        <taxon>Pezizomycotina</taxon>
        <taxon>Sordariomycetes</taxon>
        <taxon>Hypocreomycetidae</taxon>
        <taxon>Hypocreales</taxon>
        <taxon>Bionectriaceae</taxon>
        <taxon>Clonostachys</taxon>
    </lineage>
</organism>
<sequence>MSRTRKERKTDDCRGKKKEDAKQSKAEGEAEQSESGKKEVLGSQLIRIGWAKDRQGRTDGETDRSHQLHQRPDPSAWPVRRIFSAMHGLRQGLTAIPLFWPGLTMSGRSRSAILD</sequence>
<feature type="region of interest" description="Disordered" evidence="1">
    <location>
        <begin position="1"/>
        <end position="75"/>
    </location>
</feature>
<comment type="caution">
    <text evidence="2">The sequence shown here is derived from an EMBL/GenBank/DDBJ whole genome shotgun (WGS) entry which is preliminary data.</text>
</comment>
<dbReference type="EMBL" id="CABFOC020000003">
    <property type="protein sequence ID" value="CAH0042991.1"/>
    <property type="molecule type" value="Genomic_DNA"/>
</dbReference>
<dbReference type="AlphaFoldDB" id="A0A9N9YSB8"/>
<feature type="compositionally biased region" description="Basic and acidic residues" evidence="1">
    <location>
        <begin position="8"/>
        <end position="40"/>
    </location>
</feature>
<dbReference type="Proteomes" id="UP000775872">
    <property type="component" value="Unassembled WGS sequence"/>
</dbReference>
<keyword evidence="3" id="KW-1185">Reference proteome</keyword>
<accession>A0A9N9YSB8</accession>
<name>A0A9N9YSB8_9HYPO</name>
<evidence type="ECO:0000256" key="1">
    <source>
        <dbReference type="SAM" id="MobiDB-lite"/>
    </source>
</evidence>
<proteinExistence type="predicted"/>
<gene>
    <name evidence="2" type="ORF">CSOL1703_00009103</name>
</gene>
<protein>
    <submittedName>
        <fullName evidence="2">Uncharacterized protein</fullName>
    </submittedName>
</protein>
<reference evidence="2 3" key="2">
    <citation type="submission" date="2021-10" db="EMBL/GenBank/DDBJ databases">
        <authorList>
            <person name="Piombo E."/>
        </authorList>
    </citation>
    <scope>NUCLEOTIDE SEQUENCE [LARGE SCALE GENOMIC DNA]</scope>
</reference>
<evidence type="ECO:0000313" key="2">
    <source>
        <dbReference type="EMBL" id="CAH0042991.1"/>
    </source>
</evidence>
<feature type="compositionally biased region" description="Basic and acidic residues" evidence="1">
    <location>
        <begin position="50"/>
        <end position="72"/>
    </location>
</feature>
<evidence type="ECO:0000313" key="3">
    <source>
        <dbReference type="Proteomes" id="UP000775872"/>
    </source>
</evidence>